<dbReference type="EMBL" id="JAIWYP010000015">
    <property type="protein sequence ID" value="KAH3701129.1"/>
    <property type="molecule type" value="Genomic_DNA"/>
</dbReference>
<name>A0A9D3YI83_DREPO</name>
<accession>A0A9D3YI83</accession>
<proteinExistence type="predicted"/>
<comment type="caution">
    <text evidence="2">The sequence shown here is derived from an EMBL/GenBank/DDBJ whole genome shotgun (WGS) entry which is preliminary data.</text>
</comment>
<dbReference type="Proteomes" id="UP000828390">
    <property type="component" value="Unassembled WGS sequence"/>
</dbReference>
<evidence type="ECO:0000313" key="2">
    <source>
        <dbReference type="EMBL" id="KAH3701129.1"/>
    </source>
</evidence>
<sequence length="101" mass="11231">MRIITIRLPRRLDGFHDSVAFIQTWKWKREMGIPDFQSAFPRRQVLIRGHRQTDRQTEGRTDGRTGGRAGGRAGRTGWQAGGRAGGQTDENAITICPPSGA</sequence>
<organism evidence="2 3">
    <name type="scientific">Dreissena polymorpha</name>
    <name type="common">Zebra mussel</name>
    <name type="synonym">Mytilus polymorpha</name>
    <dbReference type="NCBI Taxonomy" id="45954"/>
    <lineage>
        <taxon>Eukaryota</taxon>
        <taxon>Metazoa</taxon>
        <taxon>Spiralia</taxon>
        <taxon>Lophotrochozoa</taxon>
        <taxon>Mollusca</taxon>
        <taxon>Bivalvia</taxon>
        <taxon>Autobranchia</taxon>
        <taxon>Heteroconchia</taxon>
        <taxon>Euheterodonta</taxon>
        <taxon>Imparidentia</taxon>
        <taxon>Neoheterodontei</taxon>
        <taxon>Myida</taxon>
        <taxon>Dreissenoidea</taxon>
        <taxon>Dreissenidae</taxon>
        <taxon>Dreissena</taxon>
    </lineage>
</organism>
<evidence type="ECO:0000256" key="1">
    <source>
        <dbReference type="SAM" id="MobiDB-lite"/>
    </source>
</evidence>
<protein>
    <submittedName>
        <fullName evidence="2">Uncharacterized protein</fullName>
    </submittedName>
</protein>
<feature type="compositionally biased region" description="Gly residues" evidence="1">
    <location>
        <begin position="66"/>
        <end position="85"/>
    </location>
</feature>
<reference evidence="2" key="1">
    <citation type="journal article" date="2019" name="bioRxiv">
        <title>The Genome of the Zebra Mussel, Dreissena polymorpha: A Resource for Invasive Species Research.</title>
        <authorList>
            <person name="McCartney M.A."/>
            <person name="Auch B."/>
            <person name="Kono T."/>
            <person name="Mallez S."/>
            <person name="Zhang Y."/>
            <person name="Obille A."/>
            <person name="Becker A."/>
            <person name="Abrahante J.E."/>
            <person name="Garbe J."/>
            <person name="Badalamenti J.P."/>
            <person name="Herman A."/>
            <person name="Mangelson H."/>
            <person name="Liachko I."/>
            <person name="Sullivan S."/>
            <person name="Sone E.D."/>
            <person name="Koren S."/>
            <person name="Silverstein K.A.T."/>
            <person name="Beckman K.B."/>
            <person name="Gohl D.M."/>
        </authorList>
    </citation>
    <scope>NUCLEOTIDE SEQUENCE</scope>
    <source>
        <strain evidence="2">Duluth1</strain>
        <tissue evidence="2">Whole animal</tissue>
    </source>
</reference>
<feature type="compositionally biased region" description="Basic and acidic residues" evidence="1">
    <location>
        <begin position="51"/>
        <end position="65"/>
    </location>
</feature>
<reference evidence="2" key="2">
    <citation type="submission" date="2020-11" db="EMBL/GenBank/DDBJ databases">
        <authorList>
            <person name="McCartney M.A."/>
            <person name="Auch B."/>
            <person name="Kono T."/>
            <person name="Mallez S."/>
            <person name="Becker A."/>
            <person name="Gohl D.M."/>
            <person name="Silverstein K.A.T."/>
            <person name="Koren S."/>
            <person name="Bechman K.B."/>
            <person name="Herman A."/>
            <person name="Abrahante J.E."/>
            <person name="Garbe J."/>
        </authorList>
    </citation>
    <scope>NUCLEOTIDE SEQUENCE</scope>
    <source>
        <strain evidence="2">Duluth1</strain>
        <tissue evidence="2">Whole animal</tissue>
    </source>
</reference>
<evidence type="ECO:0000313" key="3">
    <source>
        <dbReference type="Proteomes" id="UP000828390"/>
    </source>
</evidence>
<gene>
    <name evidence="2" type="ORF">DPMN_076113</name>
</gene>
<dbReference type="AlphaFoldDB" id="A0A9D3YI83"/>
<keyword evidence="3" id="KW-1185">Reference proteome</keyword>
<feature type="region of interest" description="Disordered" evidence="1">
    <location>
        <begin position="47"/>
        <end position="101"/>
    </location>
</feature>